<dbReference type="SMART" id="SM00153">
    <property type="entry name" value="VHP"/>
    <property type="match status" value="1"/>
</dbReference>
<dbReference type="SUPFAM" id="SSF47050">
    <property type="entry name" value="VHP, Villin headpiece domain"/>
    <property type="match status" value="1"/>
</dbReference>
<reference evidence="8" key="1">
    <citation type="journal article" date="2014" name="Nat. Commun.">
        <title>The rainbow trout genome provides novel insights into evolution after whole-genome duplication in vertebrates.</title>
        <authorList>
            <person name="Berthelot C."/>
            <person name="Brunet F."/>
            <person name="Chalopin D."/>
            <person name="Juanchich A."/>
            <person name="Bernard M."/>
            <person name="Noel B."/>
            <person name="Bento P."/>
            <person name="Da Silva C."/>
            <person name="Labadie K."/>
            <person name="Alberti A."/>
            <person name="Aury J.M."/>
            <person name="Louis A."/>
            <person name="Dehais P."/>
            <person name="Bardou P."/>
            <person name="Montfort J."/>
            <person name="Klopp C."/>
            <person name="Cabau C."/>
            <person name="Gaspin C."/>
            <person name="Thorgaard G.H."/>
            <person name="Boussaha M."/>
            <person name="Quillet E."/>
            <person name="Guyomard R."/>
            <person name="Galiana D."/>
            <person name="Bobe J."/>
            <person name="Volff J.N."/>
            <person name="Genet C."/>
            <person name="Wincker P."/>
            <person name="Jaillon O."/>
            <person name="Roest Crollius H."/>
            <person name="Guiguen Y."/>
        </authorList>
    </citation>
    <scope>NUCLEOTIDE SEQUENCE [LARGE SCALE GENOMIC DNA]</scope>
</reference>
<keyword evidence="4" id="KW-0677">Repeat</keyword>
<proteinExistence type="predicted"/>
<organism evidence="8 9">
    <name type="scientific">Oncorhynchus mykiss</name>
    <name type="common">Rainbow trout</name>
    <name type="synonym">Salmo gairdneri</name>
    <dbReference type="NCBI Taxonomy" id="8022"/>
    <lineage>
        <taxon>Eukaryota</taxon>
        <taxon>Metazoa</taxon>
        <taxon>Chordata</taxon>
        <taxon>Craniata</taxon>
        <taxon>Vertebrata</taxon>
        <taxon>Euteleostomi</taxon>
        <taxon>Actinopterygii</taxon>
        <taxon>Neopterygii</taxon>
        <taxon>Teleostei</taxon>
        <taxon>Protacanthopterygii</taxon>
        <taxon>Salmoniformes</taxon>
        <taxon>Salmonidae</taxon>
        <taxon>Salmoninae</taxon>
        <taxon>Oncorhynchus</taxon>
    </lineage>
</organism>
<dbReference type="InterPro" id="IPR051618">
    <property type="entry name" value="Actin-binding_LIM"/>
</dbReference>
<evidence type="ECO:0000256" key="5">
    <source>
        <dbReference type="ARBA" id="ARBA00023136"/>
    </source>
</evidence>
<comment type="subcellular location">
    <subcellularLocation>
        <location evidence="2">Cytoplasm</location>
        <location evidence="2">Cytoskeleton</location>
    </subcellularLocation>
    <subcellularLocation>
        <location evidence="1">Membrane</location>
        <topology evidence="1">Peripheral membrane protein</topology>
    </subcellularLocation>
</comment>
<accession>A0A060XPE3</accession>
<dbReference type="Pfam" id="PF02209">
    <property type="entry name" value="VHP"/>
    <property type="match status" value="1"/>
</dbReference>
<feature type="domain" description="HP" evidence="7">
    <location>
        <begin position="54"/>
        <end position="117"/>
    </location>
</feature>
<evidence type="ECO:0000313" key="8">
    <source>
        <dbReference type="EMBL" id="CDQ81483.1"/>
    </source>
</evidence>
<evidence type="ECO:0000256" key="6">
    <source>
        <dbReference type="ARBA" id="ARBA00023212"/>
    </source>
</evidence>
<protein>
    <recommendedName>
        <fullName evidence="7">HP domain-containing protein</fullName>
    </recommendedName>
</protein>
<dbReference type="Proteomes" id="UP000193380">
    <property type="component" value="Unassembled WGS sequence"/>
</dbReference>
<keyword evidence="3" id="KW-0963">Cytoplasm</keyword>
<evidence type="ECO:0000313" key="9">
    <source>
        <dbReference type="Proteomes" id="UP000193380"/>
    </source>
</evidence>
<evidence type="ECO:0000256" key="4">
    <source>
        <dbReference type="ARBA" id="ARBA00022737"/>
    </source>
</evidence>
<evidence type="ECO:0000259" key="7">
    <source>
        <dbReference type="PROSITE" id="PS51089"/>
    </source>
</evidence>
<dbReference type="STRING" id="8022.A0A060XPE3"/>
<evidence type="ECO:0000256" key="3">
    <source>
        <dbReference type="ARBA" id="ARBA00022490"/>
    </source>
</evidence>
<dbReference type="GO" id="GO:0007010">
    <property type="term" value="P:cytoskeleton organization"/>
    <property type="evidence" value="ECO:0007669"/>
    <property type="project" value="InterPro"/>
</dbReference>
<dbReference type="GO" id="GO:0016020">
    <property type="term" value="C:membrane"/>
    <property type="evidence" value="ECO:0007669"/>
    <property type="project" value="UniProtKB-SubCell"/>
</dbReference>
<evidence type="ECO:0000256" key="2">
    <source>
        <dbReference type="ARBA" id="ARBA00004245"/>
    </source>
</evidence>
<dbReference type="AlphaFoldDB" id="A0A060XPE3"/>
<dbReference type="PANTHER" id="PTHR24213">
    <property type="entry name" value="ACTIN-BINDING LIM PROTEIN"/>
    <property type="match status" value="1"/>
</dbReference>
<dbReference type="GO" id="GO:0015629">
    <property type="term" value="C:actin cytoskeleton"/>
    <property type="evidence" value="ECO:0007669"/>
    <property type="project" value="TreeGrafter"/>
</dbReference>
<evidence type="ECO:0000256" key="1">
    <source>
        <dbReference type="ARBA" id="ARBA00004170"/>
    </source>
</evidence>
<sequence>MLHWGGVRVVPSPNVACCVFPFNSEYDTLLLIILCVCAEGARNKVTLVQDALNWLSKNQYSVEELTAKPLPEGVDPLRLEIYLSDQDFQRVLEMTRTEFNALPNWKQKNLKKSKGLF</sequence>
<gene>
    <name evidence="8" type="ORF">GSONMT00015288001</name>
</gene>
<dbReference type="Gene3D" id="1.10.950.10">
    <property type="entry name" value="Villin headpiece domain"/>
    <property type="match status" value="1"/>
</dbReference>
<dbReference type="PaxDb" id="8022-A0A060XPE3"/>
<dbReference type="InterPro" id="IPR003128">
    <property type="entry name" value="Villin_headpiece"/>
</dbReference>
<dbReference type="EMBL" id="FR905771">
    <property type="protein sequence ID" value="CDQ81483.1"/>
    <property type="molecule type" value="Genomic_DNA"/>
</dbReference>
<dbReference type="FunFam" id="1.10.950.10:FF:000003">
    <property type="entry name" value="supervillin isoform X2"/>
    <property type="match status" value="1"/>
</dbReference>
<reference evidence="8" key="2">
    <citation type="submission" date="2014-03" db="EMBL/GenBank/DDBJ databases">
        <authorList>
            <person name="Genoscope - CEA"/>
        </authorList>
    </citation>
    <scope>NUCLEOTIDE SEQUENCE</scope>
</reference>
<dbReference type="GO" id="GO:0030032">
    <property type="term" value="P:lamellipodium assembly"/>
    <property type="evidence" value="ECO:0007669"/>
    <property type="project" value="TreeGrafter"/>
</dbReference>
<dbReference type="GO" id="GO:0051015">
    <property type="term" value="F:actin filament binding"/>
    <property type="evidence" value="ECO:0007669"/>
    <property type="project" value="TreeGrafter"/>
</dbReference>
<name>A0A060XPE3_ONCMY</name>
<dbReference type="InterPro" id="IPR036886">
    <property type="entry name" value="Villin_headpiece_dom_sf"/>
</dbReference>
<keyword evidence="5" id="KW-0472">Membrane</keyword>
<dbReference type="PANTHER" id="PTHR24213:SF9">
    <property type="entry name" value="UNCOORDINATED 115A, ISOFORM B-RELATED"/>
    <property type="match status" value="1"/>
</dbReference>
<dbReference type="PROSITE" id="PS51089">
    <property type="entry name" value="HP"/>
    <property type="match status" value="1"/>
</dbReference>
<keyword evidence="6" id="KW-0206">Cytoskeleton</keyword>